<comment type="catalytic activity">
    <reaction evidence="9">
        <text>cytidine(1962) in 23S rRNA + S-adenosyl-L-methionine = 5-methylcytidine(1962) in 23S rRNA + S-adenosyl-L-homocysteine + H(+)</text>
        <dbReference type="Rhea" id="RHEA:42912"/>
        <dbReference type="Rhea" id="RHEA-COMP:10382"/>
        <dbReference type="Rhea" id="RHEA-COMP:10386"/>
        <dbReference type="ChEBI" id="CHEBI:15378"/>
        <dbReference type="ChEBI" id="CHEBI:57856"/>
        <dbReference type="ChEBI" id="CHEBI:59789"/>
        <dbReference type="ChEBI" id="CHEBI:74483"/>
        <dbReference type="ChEBI" id="CHEBI:82748"/>
        <dbReference type="EC" id="2.1.1.191"/>
    </reaction>
</comment>
<dbReference type="Pfam" id="PF10672">
    <property type="entry name" value="Methyltrans_SAM"/>
    <property type="match status" value="1"/>
</dbReference>
<dbReference type="PANTHER" id="PTHR42873:SF1">
    <property type="entry name" value="S-ADENOSYLMETHIONINE-DEPENDENT METHYLTRANSFERASE DOMAIN-CONTAINING PROTEIN"/>
    <property type="match status" value="1"/>
</dbReference>
<comment type="function">
    <text evidence="9">Specifically methylates the cytosine at position 1962 (m5C1962) of 23S rRNA.</text>
</comment>
<dbReference type="SUPFAM" id="SSF88697">
    <property type="entry name" value="PUA domain-like"/>
    <property type="match status" value="1"/>
</dbReference>
<dbReference type="InterPro" id="IPR029063">
    <property type="entry name" value="SAM-dependent_MTases_sf"/>
</dbReference>
<keyword evidence="2 9" id="KW-0963">Cytoplasm</keyword>
<comment type="caution">
    <text evidence="11">The sequence shown here is derived from an EMBL/GenBank/DDBJ whole genome shotgun (WGS) entry which is preliminary data.</text>
</comment>
<name>A0ABT3A5P0_9ALTE</name>
<protein>
    <recommendedName>
        <fullName evidence="9">Ribosomal RNA large subunit methyltransferase I</fullName>
        <ecNumber evidence="9">2.1.1.191</ecNumber>
    </recommendedName>
    <alternativeName>
        <fullName evidence="9">23S rRNA m5C1962 methyltransferase</fullName>
    </alternativeName>
    <alternativeName>
        <fullName evidence="9">rRNA (cytosine-C(5)-)-methyltransferase RlmI</fullName>
    </alternativeName>
</protein>
<sequence length="395" mass="44001">MSATVILQPKREKSLLRKHPWVFESAIKQIKGKPRKGDTVDVVSSDGTWLGRGAYSPASQIQVRIWTFDQSEVVDNGFFSRRIATAQAGREHLINKHKLTGYRLVAAESDGLPGVTIDRYDNVLVCQLLSAGADKHRNKITWALKKHFPECAIYERSDVAVRKKEGLEELTQLLDGEVPDEITITENDVKILVNVKEGHKTGFYLDQRDNRFIAASYAKDKEVLNCFCYTGTFGSYALKAGAKSVTNLDVSDLALETAKRNVEINQLDLSQCHFENKDVFQALRDYKKAGKTFDLIILDPPKFVDSKASLNRACRGYKDINMLAMQILTPGGTLCTFSCSGLMPSDLFQKVVADAALDAGKSVQFLERLGQAPDHPVLSTYPEGFYLKGLVCRVI</sequence>
<dbReference type="InterPro" id="IPR019614">
    <property type="entry name" value="SAM-dep_methyl-trfase"/>
</dbReference>
<evidence type="ECO:0000256" key="1">
    <source>
        <dbReference type="ARBA" id="ARBA00004496"/>
    </source>
</evidence>
<keyword evidence="6 9" id="KW-0949">S-adenosyl-L-methionine</keyword>
<dbReference type="CDD" id="cd21153">
    <property type="entry name" value="PUA_RlmI"/>
    <property type="match status" value="1"/>
</dbReference>
<dbReference type="RefSeq" id="WP_263711214.1">
    <property type="nucleotide sequence ID" value="NZ_JAOWKX010000002.1"/>
</dbReference>
<comment type="subcellular location">
    <subcellularLocation>
        <location evidence="1 9">Cytoplasm</location>
    </subcellularLocation>
</comment>
<evidence type="ECO:0000256" key="5">
    <source>
        <dbReference type="ARBA" id="ARBA00022679"/>
    </source>
</evidence>
<dbReference type="EMBL" id="JAOWKX010000002">
    <property type="protein sequence ID" value="MCV2884001.1"/>
    <property type="molecule type" value="Genomic_DNA"/>
</dbReference>
<organism evidence="11 12">
    <name type="scientific">Fluctibacter corallii</name>
    <dbReference type="NCBI Taxonomy" id="2984329"/>
    <lineage>
        <taxon>Bacteria</taxon>
        <taxon>Pseudomonadati</taxon>
        <taxon>Pseudomonadota</taxon>
        <taxon>Gammaproteobacteria</taxon>
        <taxon>Alteromonadales</taxon>
        <taxon>Alteromonadaceae</taxon>
        <taxon>Fluctibacter</taxon>
    </lineage>
</organism>
<dbReference type="GO" id="GO:0032259">
    <property type="term" value="P:methylation"/>
    <property type="evidence" value="ECO:0007669"/>
    <property type="project" value="UniProtKB-KW"/>
</dbReference>
<accession>A0ABT3A5P0</accession>
<dbReference type="Gene3D" id="3.30.750.80">
    <property type="entry name" value="RNA methyltransferase domain (HRMD) like"/>
    <property type="match status" value="1"/>
</dbReference>
<dbReference type="Gene3D" id="3.40.50.150">
    <property type="entry name" value="Vaccinia Virus protein VP39"/>
    <property type="match status" value="1"/>
</dbReference>
<keyword evidence="3 9" id="KW-0698">rRNA processing</keyword>
<evidence type="ECO:0000256" key="4">
    <source>
        <dbReference type="ARBA" id="ARBA00022603"/>
    </source>
</evidence>
<keyword evidence="12" id="KW-1185">Reference proteome</keyword>
<dbReference type="Pfam" id="PF17785">
    <property type="entry name" value="PUA_3"/>
    <property type="match status" value="1"/>
</dbReference>
<evidence type="ECO:0000259" key="10">
    <source>
        <dbReference type="SMART" id="SM00359"/>
    </source>
</evidence>
<dbReference type="CDD" id="cd02440">
    <property type="entry name" value="AdoMet_MTases"/>
    <property type="match status" value="1"/>
</dbReference>
<comment type="similarity">
    <text evidence="8 9">Belongs to the methyltransferase superfamily. RlmI family.</text>
</comment>
<gene>
    <name evidence="9" type="primary">rlmI</name>
    <name evidence="11" type="ORF">OE749_04755</name>
</gene>
<feature type="domain" description="PUA" evidence="10">
    <location>
        <begin position="3"/>
        <end position="87"/>
    </location>
</feature>
<dbReference type="PANTHER" id="PTHR42873">
    <property type="entry name" value="RIBOSOMAL RNA LARGE SUBUNIT METHYLTRANSFERASE"/>
    <property type="match status" value="1"/>
</dbReference>
<dbReference type="InterPro" id="IPR036974">
    <property type="entry name" value="PUA_sf"/>
</dbReference>
<dbReference type="CDD" id="cd11572">
    <property type="entry name" value="RlmI_M_like"/>
    <property type="match status" value="1"/>
</dbReference>
<evidence type="ECO:0000256" key="9">
    <source>
        <dbReference type="HAMAP-Rule" id="MF_01857"/>
    </source>
</evidence>
<evidence type="ECO:0000313" key="11">
    <source>
        <dbReference type="EMBL" id="MCV2884001.1"/>
    </source>
</evidence>
<dbReference type="InterPro" id="IPR023542">
    <property type="entry name" value="RLMI"/>
</dbReference>
<dbReference type="InterPro" id="IPR002478">
    <property type="entry name" value="PUA"/>
</dbReference>
<keyword evidence="5 9" id="KW-0808">Transferase</keyword>
<dbReference type="HAMAP" id="MF_01857">
    <property type="entry name" value="23SrRNA_methyltr_I"/>
    <property type="match status" value="1"/>
</dbReference>
<evidence type="ECO:0000313" key="12">
    <source>
        <dbReference type="Proteomes" id="UP001652504"/>
    </source>
</evidence>
<evidence type="ECO:0000256" key="7">
    <source>
        <dbReference type="ARBA" id="ARBA00022884"/>
    </source>
</evidence>
<dbReference type="Proteomes" id="UP001652504">
    <property type="component" value="Unassembled WGS sequence"/>
</dbReference>
<evidence type="ECO:0000256" key="6">
    <source>
        <dbReference type="ARBA" id="ARBA00022691"/>
    </source>
</evidence>
<dbReference type="Gene3D" id="2.30.130.10">
    <property type="entry name" value="PUA domain"/>
    <property type="match status" value="1"/>
</dbReference>
<dbReference type="SMART" id="SM00359">
    <property type="entry name" value="PUA"/>
    <property type="match status" value="1"/>
</dbReference>
<dbReference type="SUPFAM" id="SSF53335">
    <property type="entry name" value="S-adenosyl-L-methionine-dependent methyltransferases"/>
    <property type="match status" value="1"/>
</dbReference>
<keyword evidence="7 9" id="KW-0694">RNA-binding</keyword>
<dbReference type="InterPro" id="IPR015947">
    <property type="entry name" value="PUA-like_sf"/>
</dbReference>
<dbReference type="PROSITE" id="PS50890">
    <property type="entry name" value="PUA"/>
    <property type="match status" value="1"/>
</dbReference>
<keyword evidence="4 9" id="KW-0489">Methyltransferase</keyword>
<dbReference type="GO" id="GO:0008168">
    <property type="term" value="F:methyltransferase activity"/>
    <property type="evidence" value="ECO:0007669"/>
    <property type="project" value="UniProtKB-KW"/>
</dbReference>
<evidence type="ECO:0000256" key="3">
    <source>
        <dbReference type="ARBA" id="ARBA00022552"/>
    </source>
</evidence>
<proteinExistence type="inferred from homology"/>
<dbReference type="EC" id="2.1.1.191" evidence="9"/>
<evidence type="ECO:0000256" key="8">
    <source>
        <dbReference type="ARBA" id="ARBA00038091"/>
    </source>
</evidence>
<reference evidence="11 12" key="1">
    <citation type="submission" date="2022-10" db="EMBL/GenBank/DDBJ databases">
        <title>Aestuariibacter sp. AA17 isolated from Montipora capitata coral fragment.</title>
        <authorList>
            <person name="Emsley S.A."/>
            <person name="Pfannmuller K.M."/>
            <person name="Loughran R.M."/>
            <person name="Shlafstein M."/>
            <person name="Papke E."/>
            <person name="Saw J.H."/>
            <person name="Ushijima B."/>
            <person name="Videau P."/>
        </authorList>
    </citation>
    <scope>NUCLEOTIDE SEQUENCE [LARGE SCALE GENOMIC DNA]</scope>
    <source>
        <strain evidence="11 12">AA17</strain>
    </source>
</reference>
<dbReference type="InterPro" id="IPR041532">
    <property type="entry name" value="RlmI-like_PUA"/>
</dbReference>
<evidence type="ECO:0000256" key="2">
    <source>
        <dbReference type="ARBA" id="ARBA00022490"/>
    </source>
</evidence>